<dbReference type="AlphaFoldDB" id="A0A7R9EH26"/>
<dbReference type="InterPro" id="IPR001810">
    <property type="entry name" value="F-box_dom"/>
</dbReference>
<gene>
    <name evidence="2" type="ORF">TMSB3V08_LOCUS9521</name>
</gene>
<protein>
    <recommendedName>
        <fullName evidence="1">F-box domain-containing protein</fullName>
    </recommendedName>
</protein>
<dbReference type="Gene3D" id="3.80.10.10">
    <property type="entry name" value="Ribonuclease Inhibitor"/>
    <property type="match status" value="1"/>
</dbReference>
<organism evidence="2">
    <name type="scientific">Timema monikensis</name>
    <dbReference type="NCBI Taxonomy" id="170555"/>
    <lineage>
        <taxon>Eukaryota</taxon>
        <taxon>Metazoa</taxon>
        <taxon>Ecdysozoa</taxon>
        <taxon>Arthropoda</taxon>
        <taxon>Hexapoda</taxon>
        <taxon>Insecta</taxon>
        <taxon>Pterygota</taxon>
        <taxon>Neoptera</taxon>
        <taxon>Polyneoptera</taxon>
        <taxon>Phasmatodea</taxon>
        <taxon>Timematodea</taxon>
        <taxon>Timematoidea</taxon>
        <taxon>Timematidae</taxon>
        <taxon>Timema</taxon>
    </lineage>
</organism>
<dbReference type="EMBL" id="OB795892">
    <property type="protein sequence ID" value="CAD7432824.1"/>
    <property type="molecule type" value="Genomic_DNA"/>
</dbReference>
<name>A0A7R9EH26_9NEOP</name>
<evidence type="ECO:0000313" key="2">
    <source>
        <dbReference type="EMBL" id="CAD7432824.1"/>
    </source>
</evidence>
<proteinExistence type="predicted"/>
<sequence length="519" mass="58746">MWCGFPPQKLNWELCECCSMTRPTSLEFHIEEAAPTSLSRAPGVHLRIIIEMAVHINRLPNEILVKIFKYLSLEELALSIQFVCEHWKDVSYTDELWDNITYYPNEDTSEKEIVAFLKKTPKLRRFRFDRIPQENTLFPALLYCCEDIRSWQVEFMPTLTLDQLDSLLVKYSKLESLMIRIESPNAKELVRHSFNLTAHAQNLPTRPTCWVGRLLSLTNDPTQHNSSPNTNMLANIPNKLGVRLYCNTQLVGIVLANMSCPRSNRSCECTAIKLTLSSSLLTSGKWRKHADLCVTFHGVDRCPSWCTPVHRVGQGHTRKFVFFGVGRGGDLPAVSRAETHQQEIARDTARVWHTERWTNGCVRNHTPFTADPDSDLSSSVWPLNGRSAAPCMKGPNHQVCLGSLCSIISLQYGPKTSRWLSFTGLSIYINSNQISGYAGYGVVNLLKTDLPVTGMSGLKSRPYPGSNEYPLLTFLTSHPLELTSDSDHVDVNGRGEERKGDPFSYYYTISEPKWKSLLV</sequence>
<dbReference type="InterPro" id="IPR036047">
    <property type="entry name" value="F-box-like_dom_sf"/>
</dbReference>
<dbReference type="InterPro" id="IPR032675">
    <property type="entry name" value="LRR_dom_sf"/>
</dbReference>
<accession>A0A7R9EH26</accession>
<reference evidence="2" key="1">
    <citation type="submission" date="2020-11" db="EMBL/GenBank/DDBJ databases">
        <authorList>
            <person name="Tran Van P."/>
        </authorList>
    </citation>
    <scope>NUCLEOTIDE SEQUENCE</scope>
</reference>
<evidence type="ECO:0000259" key="1">
    <source>
        <dbReference type="PROSITE" id="PS50181"/>
    </source>
</evidence>
<dbReference type="Pfam" id="PF12937">
    <property type="entry name" value="F-box-like"/>
    <property type="match status" value="1"/>
</dbReference>
<dbReference type="PROSITE" id="PS50181">
    <property type="entry name" value="FBOX"/>
    <property type="match status" value="1"/>
</dbReference>
<dbReference type="SUPFAM" id="SSF81383">
    <property type="entry name" value="F-box domain"/>
    <property type="match status" value="1"/>
</dbReference>
<feature type="domain" description="F-box" evidence="1">
    <location>
        <begin position="53"/>
        <end position="100"/>
    </location>
</feature>